<dbReference type="Proteomes" id="UP000708148">
    <property type="component" value="Unassembled WGS sequence"/>
</dbReference>
<dbReference type="PANTHER" id="PTHR45128">
    <property type="entry name" value="METHYLTRANSFERASE TYPE 11"/>
    <property type="match status" value="1"/>
</dbReference>
<dbReference type="InterPro" id="IPR053173">
    <property type="entry name" value="SAM-binding_MTase"/>
</dbReference>
<dbReference type="SUPFAM" id="SSF53335">
    <property type="entry name" value="S-adenosyl-L-methionine-dependent methyltransferases"/>
    <property type="match status" value="1"/>
</dbReference>
<feature type="domain" description="S-adenosylmethionine-dependent methyltransferase Rv2258c-like winged HTH" evidence="2">
    <location>
        <begin position="30"/>
        <end position="97"/>
    </location>
</feature>
<protein>
    <recommendedName>
        <fullName evidence="5">Methyltransferase domain-containing protein</fullName>
    </recommendedName>
</protein>
<dbReference type="Pfam" id="PF13847">
    <property type="entry name" value="Methyltransf_31"/>
    <property type="match status" value="1"/>
</dbReference>
<dbReference type="InterPro" id="IPR048711">
    <property type="entry name" value="WHD_Rv2258c"/>
</dbReference>
<evidence type="ECO:0008006" key="5">
    <source>
        <dbReference type="Google" id="ProtNLM"/>
    </source>
</evidence>
<evidence type="ECO:0000259" key="1">
    <source>
        <dbReference type="Pfam" id="PF13847"/>
    </source>
</evidence>
<feature type="domain" description="Methyltransferase" evidence="1">
    <location>
        <begin position="179"/>
        <end position="295"/>
    </location>
</feature>
<evidence type="ECO:0000313" key="3">
    <source>
        <dbReference type="EMBL" id="CAD7704526.1"/>
    </source>
</evidence>
<proteinExistence type="predicted"/>
<dbReference type="Gene3D" id="3.40.50.150">
    <property type="entry name" value="Vaccinia Virus protein VP39"/>
    <property type="match status" value="1"/>
</dbReference>
<name>A0A8S1JC35_9CHLO</name>
<evidence type="ECO:0000313" key="4">
    <source>
        <dbReference type="Proteomes" id="UP000708148"/>
    </source>
</evidence>
<keyword evidence="4" id="KW-1185">Reference proteome</keyword>
<dbReference type="OrthoDB" id="565050at2759"/>
<reference evidence="3" key="1">
    <citation type="submission" date="2020-12" db="EMBL/GenBank/DDBJ databases">
        <authorList>
            <person name="Iha C."/>
        </authorList>
    </citation>
    <scope>NUCLEOTIDE SEQUENCE</scope>
</reference>
<dbReference type="InterPro" id="IPR029063">
    <property type="entry name" value="SAM-dependent_MTases_sf"/>
</dbReference>
<comment type="caution">
    <text evidence="3">The sequence shown here is derived from an EMBL/GenBank/DDBJ whole genome shotgun (WGS) entry which is preliminary data.</text>
</comment>
<dbReference type="EMBL" id="CAJHUC010002906">
    <property type="protein sequence ID" value="CAD7704526.1"/>
    <property type="molecule type" value="Genomic_DNA"/>
</dbReference>
<dbReference type="CDD" id="cd02440">
    <property type="entry name" value="AdoMet_MTases"/>
    <property type="match status" value="1"/>
</dbReference>
<evidence type="ECO:0000259" key="2">
    <source>
        <dbReference type="Pfam" id="PF21320"/>
    </source>
</evidence>
<dbReference type="AlphaFoldDB" id="A0A8S1JC35"/>
<gene>
    <name evidence="3" type="ORF">OSTQU699_LOCUS9881</name>
</gene>
<dbReference type="Pfam" id="PF21320">
    <property type="entry name" value="WHD_Rv2258c"/>
    <property type="match status" value="1"/>
</dbReference>
<organism evidence="3 4">
    <name type="scientific">Ostreobium quekettii</name>
    <dbReference type="NCBI Taxonomy" id="121088"/>
    <lineage>
        <taxon>Eukaryota</taxon>
        <taxon>Viridiplantae</taxon>
        <taxon>Chlorophyta</taxon>
        <taxon>core chlorophytes</taxon>
        <taxon>Ulvophyceae</taxon>
        <taxon>TCBD clade</taxon>
        <taxon>Bryopsidales</taxon>
        <taxon>Ostreobineae</taxon>
        <taxon>Ostreobiaceae</taxon>
        <taxon>Ostreobium</taxon>
    </lineage>
</organism>
<sequence length="364" mass="39439">MAADDAGTESHGQLADRFNAYFTGALTMNLVYIGDQLGLYGALKKLGKATSADLAESCLLGERWVREWLYQQASAKLLETDAEAKLFWMTEAQQDVLANEDGHDGSPHFLGGVAQQVVSISPALPKIMEAFRTGMGLKYDDYGPGLAVGVRRELNVWVRHSMLATFCKIPGLKDSLEVGVMVADIGCGCGEGLLTLAQAFPKSTFHGYDTSAHALAEAKQRLQEMGVTNAVFINPDEAPLPNEGRYDFMYTVDAVHDMAHPDQVLRGIRGCLREGARYLICDVNSRDSPAENIKEMPGVAAAAYGISTHVCLSSGLSEEGGMGLGTMGLTEPVVRRLAFDAGFGKFQKLHDFGRPDMNYFLLEA</sequence>
<accession>A0A8S1JC35</accession>
<dbReference type="InterPro" id="IPR025714">
    <property type="entry name" value="Methyltranfer_dom"/>
</dbReference>